<feature type="transmembrane region" description="Helical" evidence="1">
    <location>
        <begin position="177"/>
        <end position="201"/>
    </location>
</feature>
<protein>
    <submittedName>
        <fullName evidence="3">Putative membrane protein</fullName>
    </submittedName>
</protein>
<feature type="transmembrane region" description="Helical" evidence="1">
    <location>
        <begin position="6"/>
        <end position="28"/>
    </location>
</feature>
<gene>
    <name evidence="3" type="ORF">SI859A1_01775</name>
</gene>
<proteinExistence type="predicted"/>
<evidence type="ECO:0000313" key="4">
    <source>
        <dbReference type="Proteomes" id="UP000000321"/>
    </source>
</evidence>
<dbReference type="RefSeq" id="WP_009209617.1">
    <property type="nucleotide sequence ID" value="NZ_BBWP01000059.1"/>
</dbReference>
<dbReference type="Proteomes" id="UP000000321">
    <property type="component" value="Unassembled WGS sequence"/>
</dbReference>
<evidence type="ECO:0000259" key="2">
    <source>
        <dbReference type="Pfam" id="PF14342"/>
    </source>
</evidence>
<feature type="transmembrane region" description="Helical" evidence="1">
    <location>
        <begin position="134"/>
        <end position="156"/>
    </location>
</feature>
<organism evidence="3 4">
    <name type="scientific">Aurantimonas manganoxydans (strain ATCC BAA-1229 / DSM 21871 / SI85-9A1)</name>
    <dbReference type="NCBI Taxonomy" id="287752"/>
    <lineage>
        <taxon>Bacteria</taxon>
        <taxon>Pseudomonadati</taxon>
        <taxon>Pseudomonadota</taxon>
        <taxon>Alphaproteobacteria</taxon>
        <taxon>Hyphomicrobiales</taxon>
        <taxon>Aurantimonadaceae</taxon>
        <taxon>Aurantimonas</taxon>
    </lineage>
</organism>
<dbReference type="InterPro" id="IPR025509">
    <property type="entry name" value="DUF4396"/>
</dbReference>
<dbReference type="Pfam" id="PF14342">
    <property type="entry name" value="DUF4396"/>
    <property type="match status" value="1"/>
</dbReference>
<sequence>MIPEWLHTLALAMLLIGFACAVIILLDILHNPQHMSIMNAVWPITGLYAGPLAVWAYWTYGRLARHKLAHAAMQRDEPMPHKQLTPFPTKVGKGATHCGAGCTLGDITAEWLVFLVPAIAVWFGYESLFAEKIYAVWIVDYIFAFVIGVGFQYATIVPMRGLSPGRGVIEAIKADTLSLTSWQIGMYGFMALAHFWIFGSILGVKLEVNMIEFWAAMQIAMICGFLTSYPVNWWLIRKGIKEAM</sequence>
<dbReference type="AlphaFoldDB" id="Q1YNR1"/>
<feature type="transmembrane region" description="Helical" evidence="1">
    <location>
        <begin position="213"/>
        <end position="236"/>
    </location>
</feature>
<feature type="domain" description="DUF4396" evidence="2">
    <location>
        <begin position="91"/>
        <end position="241"/>
    </location>
</feature>
<keyword evidence="1" id="KW-0472">Membrane</keyword>
<accession>Q1YNR1</accession>
<dbReference type="EMBL" id="AAPJ01000001">
    <property type="protein sequence ID" value="EAS50970.1"/>
    <property type="molecule type" value="Genomic_DNA"/>
</dbReference>
<name>Q1YNR1_AURMS</name>
<feature type="transmembrane region" description="Helical" evidence="1">
    <location>
        <begin position="40"/>
        <end position="58"/>
    </location>
</feature>
<dbReference type="OrthoDB" id="1495425at2"/>
<dbReference type="HOGENOM" id="CLU_030096_0_0_5"/>
<comment type="caution">
    <text evidence="3">The sequence shown here is derived from an EMBL/GenBank/DDBJ whole genome shotgun (WGS) entry which is preliminary data.</text>
</comment>
<reference evidence="3 4" key="1">
    <citation type="journal article" date="2008" name="Appl. Environ. Microbiol.">
        <title>Genomic insights into Mn(II) oxidation by the marine alphaproteobacterium Aurantimonas sp. strain SI85-9A1.</title>
        <authorList>
            <person name="Dick G.J."/>
            <person name="Podell S."/>
            <person name="Johnson H.A."/>
            <person name="Rivera-Espinoza Y."/>
            <person name="Bernier-Latmani R."/>
            <person name="McCarthy J.K."/>
            <person name="Torpey J.W."/>
            <person name="Clement B.G."/>
            <person name="Gaasterland T."/>
            <person name="Tebo B.M."/>
        </authorList>
    </citation>
    <scope>NUCLEOTIDE SEQUENCE [LARGE SCALE GENOMIC DNA]</scope>
    <source>
        <strain evidence="3 4">SI85-9A1</strain>
    </source>
</reference>
<keyword evidence="1" id="KW-0812">Transmembrane</keyword>
<keyword evidence="1" id="KW-1133">Transmembrane helix</keyword>
<keyword evidence="4" id="KW-1185">Reference proteome</keyword>
<dbReference type="BioCyc" id="AURANTIMONAS:SI859A1_01775-MONOMER"/>
<evidence type="ECO:0000313" key="3">
    <source>
        <dbReference type="EMBL" id="EAS50970.1"/>
    </source>
</evidence>
<evidence type="ECO:0000256" key="1">
    <source>
        <dbReference type="SAM" id="Phobius"/>
    </source>
</evidence>